<dbReference type="InterPro" id="IPR032675">
    <property type="entry name" value="LRR_dom_sf"/>
</dbReference>
<protein>
    <recommendedName>
        <fullName evidence="4">Disease resistance protein winged helix domain-containing protein</fullName>
    </recommendedName>
</protein>
<dbReference type="InterPro" id="IPR058922">
    <property type="entry name" value="WHD_DRP"/>
</dbReference>
<dbReference type="Pfam" id="PF23559">
    <property type="entry name" value="WHD_DRP"/>
    <property type="match status" value="1"/>
</dbReference>
<dbReference type="EMBL" id="JAWPEI010000005">
    <property type="protein sequence ID" value="KAK4727454.1"/>
    <property type="molecule type" value="Genomic_DNA"/>
</dbReference>
<organism evidence="5 6">
    <name type="scientific">Solanum pinnatisectum</name>
    <name type="common">tansyleaf nightshade</name>
    <dbReference type="NCBI Taxonomy" id="50273"/>
    <lineage>
        <taxon>Eukaryota</taxon>
        <taxon>Viridiplantae</taxon>
        <taxon>Streptophyta</taxon>
        <taxon>Embryophyta</taxon>
        <taxon>Tracheophyta</taxon>
        <taxon>Spermatophyta</taxon>
        <taxon>Magnoliopsida</taxon>
        <taxon>eudicotyledons</taxon>
        <taxon>Gunneridae</taxon>
        <taxon>Pentapetalae</taxon>
        <taxon>asterids</taxon>
        <taxon>lamiids</taxon>
        <taxon>Solanales</taxon>
        <taxon>Solanaceae</taxon>
        <taxon>Solanoideae</taxon>
        <taxon>Solaneae</taxon>
        <taxon>Solanum</taxon>
    </lineage>
</organism>
<evidence type="ECO:0000313" key="5">
    <source>
        <dbReference type="EMBL" id="KAK4727454.1"/>
    </source>
</evidence>
<evidence type="ECO:0000256" key="3">
    <source>
        <dbReference type="ARBA" id="ARBA00022840"/>
    </source>
</evidence>
<dbReference type="Gene3D" id="1.10.10.10">
    <property type="entry name" value="Winged helix-like DNA-binding domain superfamily/Winged helix DNA-binding domain"/>
    <property type="match status" value="1"/>
</dbReference>
<evidence type="ECO:0000256" key="2">
    <source>
        <dbReference type="ARBA" id="ARBA00022821"/>
    </source>
</evidence>
<proteinExistence type="predicted"/>
<keyword evidence="3" id="KW-0067">ATP-binding</keyword>
<name>A0AAV9LQV4_9SOLN</name>
<keyword evidence="1" id="KW-0547">Nucleotide-binding</keyword>
<feature type="domain" description="Disease resistance protein winged helix" evidence="4">
    <location>
        <begin position="32"/>
        <end position="83"/>
    </location>
</feature>
<sequence>MRVLALSYHHLPRHLNPCFLYFAIFPEDEVIFVDKLKRPKSVGEVTEKCLKELIDRSLISIHNLSFDGKIKSCGMHDVTHELCLREARNMNFVNVIKRNNDQNPCEQEPMHFSSKSRGRISIQFNPMFYNIIAEKLARCGNIDVHSIFLLVELQDCKGTRSCFNEMLWHLYLGWNYLRYHEPTEKRLVLKNLQSLSGWNPSAQMKTMELMENPLPEDVVPDLILLPPYAFPQNLKKLAFSSTTLQWKDLSILSKLPKLEALKLVHNACKGEEWEVVEGFPHLKFLRASCDQFPCPERLFLERCVALDSIPQDYTCSN</sequence>
<evidence type="ECO:0000313" key="6">
    <source>
        <dbReference type="Proteomes" id="UP001311915"/>
    </source>
</evidence>
<evidence type="ECO:0000259" key="4">
    <source>
        <dbReference type="Pfam" id="PF23559"/>
    </source>
</evidence>
<dbReference type="Gene3D" id="3.80.10.10">
    <property type="entry name" value="Ribonuclease Inhibitor"/>
    <property type="match status" value="1"/>
</dbReference>
<dbReference type="PANTHER" id="PTHR15140">
    <property type="entry name" value="TUBULIN-SPECIFIC CHAPERONE E"/>
    <property type="match status" value="1"/>
</dbReference>
<reference evidence="5 6" key="1">
    <citation type="submission" date="2023-10" db="EMBL/GenBank/DDBJ databases">
        <title>Genome-Wide Identification Analysis in wild type Solanum Pinnatisectum Reveals Some Genes Defensing Phytophthora Infestans.</title>
        <authorList>
            <person name="Sun C."/>
        </authorList>
    </citation>
    <scope>NUCLEOTIDE SEQUENCE [LARGE SCALE GENOMIC DNA]</scope>
    <source>
        <strain evidence="5">LQN</strain>
        <tissue evidence="5">Leaf</tissue>
    </source>
</reference>
<keyword evidence="2" id="KW-0611">Plant defense</keyword>
<gene>
    <name evidence="5" type="ORF">R3W88_032371</name>
</gene>
<dbReference type="SUPFAM" id="SSF52058">
    <property type="entry name" value="L domain-like"/>
    <property type="match status" value="1"/>
</dbReference>
<dbReference type="Proteomes" id="UP001311915">
    <property type="component" value="Unassembled WGS sequence"/>
</dbReference>
<dbReference type="AlphaFoldDB" id="A0AAV9LQV4"/>
<dbReference type="InterPro" id="IPR036388">
    <property type="entry name" value="WH-like_DNA-bd_sf"/>
</dbReference>
<evidence type="ECO:0000256" key="1">
    <source>
        <dbReference type="ARBA" id="ARBA00022741"/>
    </source>
</evidence>
<accession>A0AAV9LQV4</accession>
<comment type="caution">
    <text evidence="5">The sequence shown here is derived from an EMBL/GenBank/DDBJ whole genome shotgun (WGS) entry which is preliminary data.</text>
</comment>
<keyword evidence="6" id="KW-1185">Reference proteome</keyword>
<dbReference type="GO" id="GO:0006952">
    <property type="term" value="P:defense response"/>
    <property type="evidence" value="ECO:0007669"/>
    <property type="project" value="UniProtKB-KW"/>
</dbReference>
<dbReference type="PANTHER" id="PTHR15140:SF29">
    <property type="entry name" value="LATE BLIGHT RESISTANCE PROTEIN R1-A-LIKE"/>
    <property type="match status" value="1"/>
</dbReference>